<feature type="domain" description="YhcG PDDEXK nuclease" evidence="1">
    <location>
        <begin position="177"/>
        <end position="332"/>
    </location>
</feature>
<dbReference type="EMBL" id="JAAEJV010000003">
    <property type="protein sequence ID" value="MBF5058736.1"/>
    <property type="molecule type" value="Genomic_DNA"/>
</dbReference>
<dbReference type="InterPro" id="IPR009362">
    <property type="entry name" value="YhcG_C"/>
</dbReference>
<name>A0ABS0AX84_9BACT</name>
<evidence type="ECO:0000313" key="4">
    <source>
        <dbReference type="Proteomes" id="UP001194714"/>
    </source>
</evidence>
<keyword evidence="4" id="KW-1185">Reference proteome</keyword>
<dbReference type="InterPro" id="IPR041527">
    <property type="entry name" value="YhcG_N"/>
</dbReference>
<reference evidence="3 4" key="1">
    <citation type="submission" date="2020-01" db="EMBL/GenBank/DDBJ databases">
        <title>Draft genome sequence of Cand. Neptunochlamydia vexilliferae K9.</title>
        <authorList>
            <person name="Schulz F."/>
            <person name="Koestlbacher S."/>
            <person name="Wascher F."/>
            <person name="Pizzetti I."/>
            <person name="Horn M."/>
        </authorList>
    </citation>
    <scope>NUCLEOTIDE SEQUENCE [LARGE SCALE GENOMIC DNA]</scope>
    <source>
        <strain evidence="3 4">K9</strain>
    </source>
</reference>
<dbReference type="Pfam" id="PF17761">
    <property type="entry name" value="DUF1016_N"/>
    <property type="match status" value="1"/>
</dbReference>
<dbReference type="InterPro" id="IPR011856">
    <property type="entry name" value="tRNA_endonuc-like_dom_sf"/>
</dbReference>
<gene>
    <name evidence="3" type="ORF">NEPTK9_000235</name>
</gene>
<comment type="caution">
    <text evidence="3">The sequence shown here is derived from an EMBL/GenBank/DDBJ whole genome shotgun (WGS) entry which is preliminary data.</text>
</comment>
<evidence type="ECO:0000313" key="3">
    <source>
        <dbReference type="EMBL" id="MBF5058736.1"/>
    </source>
</evidence>
<evidence type="ECO:0000259" key="1">
    <source>
        <dbReference type="Pfam" id="PF06250"/>
    </source>
</evidence>
<feature type="domain" description="YhcG N-terminal" evidence="2">
    <location>
        <begin position="21"/>
        <end position="155"/>
    </location>
</feature>
<evidence type="ECO:0008006" key="5">
    <source>
        <dbReference type="Google" id="ProtNLM"/>
    </source>
</evidence>
<dbReference type="Gene3D" id="3.40.1350.10">
    <property type="match status" value="1"/>
</dbReference>
<dbReference type="InterPro" id="IPR053148">
    <property type="entry name" value="PD-DEXK-like_domain"/>
</dbReference>
<organism evidence="3 4">
    <name type="scientific">Candidatus Neptunichlamydia vexilliferae</name>
    <dbReference type="NCBI Taxonomy" id="1651774"/>
    <lineage>
        <taxon>Bacteria</taxon>
        <taxon>Pseudomonadati</taxon>
        <taxon>Chlamydiota</taxon>
        <taxon>Chlamydiia</taxon>
        <taxon>Parachlamydiales</taxon>
        <taxon>Simkaniaceae</taxon>
        <taxon>Candidatus Neptunichlamydia</taxon>
    </lineage>
</organism>
<accession>A0ABS0AX84</accession>
<dbReference type="Pfam" id="PF06250">
    <property type="entry name" value="YhcG_C"/>
    <property type="match status" value="1"/>
</dbReference>
<dbReference type="PANTHER" id="PTHR30547">
    <property type="entry name" value="UNCHARACTERIZED PROTEIN YHCG-RELATED"/>
    <property type="match status" value="1"/>
</dbReference>
<dbReference type="PANTHER" id="PTHR30547:SF0">
    <property type="entry name" value="BLR8175 PROTEIN"/>
    <property type="match status" value="1"/>
</dbReference>
<sequence length="350" mass="40772">MNVKNIETVNPASYAQFLGHLKKNIQDAQLRAALSITEELTDLYWKIGQMLSEKISLEFWGSKTIEKIARDLKKSFPDASGFSHRNLKFMRQFAESYPEGIRETAVSLIPWGHNIMIMQKIENQNDKKWYAEQSLKNGWSRSMLSKWIDSNLHKRQGKAITNFKKTLPKSQSDLAIQVMKDPYNFDFVALSKDYREKELEQGLIDHIQKLLVELGQGFAFVGRQVKLNIEESEHILDLLFYHLKLRRYIVIEIKAREFNPRDVSQTNFYLSAVDDQLRHPEDRPSIGMIFCQTKKNITVEYALRDFNKPIGVAHYEVGLIEEIETELKRNLPTIEELEAELEDKKCSVQS</sequence>
<dbReference type="RefSeq" id="WP_194847018.1">
    <property type="nucleotide sequence ID" value="NZ_JAAEJV010000003.1"/>
</dbReference>
<protein>
    <recommendedName>
        <fullName evidence="5">DUF1016 domain-containing protein</fullName>
    </recommendedName>
</protein>
<dbReference type="Proteomes" id="UP001194714">
    <property type="component" value="Unassembled WGS sequence"/>
</dbReference>
<evidence type="ECO:0000259" key="2">
    <source>
        <dbReference type="Pfam" id="PF17761"/>
    </source>
</evidence>
<proteinExistence type="predicted"/>